<reference evidence="8" key="1">
    <citation type="submission" date="2023-10" db="EMBL/GenBank/DDBJ databases">
        <authorList>
            <person name="Domelevo Entfellner J.-B."/>
        </authorList>
    </citation>
    <scope>NUCLEOTIDE SEQUENCE</scope>
</reference>
<keyword evidence="5 7" id="KW-0472">Membrane</keyword>
<dbReference type="AlphaFoldDB" id="A0AA86VXV7"/>
<evidence type="ECO:0000256" key="3">
    <source>
        <dbReference type="ARBA" id="ARBA00022692"/>
    </source>
</evidence>
<comment type="subcellular location">
    <subcellularLocation>
        <location evidence="1">Membrane</location>
        <topology evidence="1">Multi-pass membrane protein</topology>
    </subcellularLocation>
</comment>
<dbReference type="PANTHER" id="PTHR11119">
    <property type="entry name" value="XANTHINE-URACIL / VITAMIN C PERMEASE FAMILY MEMBER"/>
    <property type="match status" value="1"/>
</dbReference>
<evidence type="ECO:0000313" key="8">
    <source>
        <dbReference type="EMBL" id="CAJ1943927.1"/>
    </source>
</evidence>
<evidence type="ECO:0000256" key="2">
    <source>
        <dbReference type="ARBA" id="ARBA00008821"/>
    </source>
</evidence>
<sequence>MPGGGGAPAPKIDEPQPHPPKDQLPNVSYCITSPPPWPEAILLGFQHYLVMLGTTVLIPTALVPQMGGGNEEKAKVIQTVLFVAGINTLLQTLFGTRLPAVIGGSYTYVATTISIILAGRFSDEPDPVERFKRIMRATQGALIVASTLQIVLGFSGLWRNVARFLSPLSAVPLVSLVGFGLYELGFPGVAKCIEIGLPELILLVFVSQFVPHVLHAGKHVFERFTVLFTVAIVWLYAYLLTVGGAYNHAAPKTQATCRTDRAGLVEAAPWIRVPYPFQWGAPTFDAGEAFAMMMASFVALVESSGAFIAVYRYASATPLPPSILSRGIGWQGVAILLSGLFGTGNGSSVSVENAGLLALTRVGSRRVVQISAGFMIFFSILGKFGAVFASIPPTIVAALYCLFFAYVGAGGLSFLQFCNLNSFRTKFVLGFSIFIGLSVSQYFNEYTAINGYGPVHTKARWFNDIINVPFQSKAFVAGCIAYFLDNTIHKKEGAIRKDRGKHWWDKYRSFKTDTRSYSYMKSSFAIEYSKTFVLLLFIL</sequence>
<feature type="compositionally biased region" description="Basic and acidic residues" evidence="6">
    <location>
        <begin position="11"/>
        <end position="21"/>
    </location>
</feature>
<evidence type="ECO:0000256" key="4">
    <source>
        <dbReference type="ARBA" id="ARBA00022989"/>
    </source>
</evidence>
<accession>A0AA86VXV7</accession>
<dbReference type="EMBL" id="OY731400">
    <property type="protein sequence ID" value="CAJ1943927.1"/>
    <property type="molecule type" value="Genomic_DNA"/>
</dbReference>
<feature type="transmembrane region" description="Helical" evidence="7">
    <location>
        <begin position="226"/>
        <end position="246"/>
    </location>
</feature>
<keyword evidence="9" id="KW-1185">Reference proteome</keyword>
<dbReference type="GO" id="GO:0016020">
    <property type="term" value="C:membrane"/>
    <property type="evidence" value="ECO:0007669"/>
    <property type="project" value="UniProtKB-SubCell"/>
</dbReference>
<dbReference type="Pfam" id="PF00860">
    <property type="entry name" value="Xan_ur_permease"/>
    <property type="match status" value="1"/>
</dbReference>
<evidence type="ECO:0000256" key="5">
    <source>
        <dbReference type="ARBA" id="ARBA00023136"/>
    </source>
</evidence>
<dbReference type="NCBIfam" id="NF037981">
    <property type="entry name" value="NCS2_1"/>
    <property type="match status" value="1"/>
</dbReference>
<feature type="transmembrane region" description="Helical" evidence="7">
    <location>
        <begin position="76"/>
        <end position="94"/>
    </location>
</feature>
<keyword evidence="4 7" id="KW-1133">Transmembrane helix</keyword>
<dbReference type="Proteomes" id="UP001189624">
    <property type="component" value="Chromosome 3"/>
</dbReference>
<dbReference type="GO" id="GO:0022857">
    <property type="term" value="F:transmembrane transporter activity"/>
    <property type="evidence" value="ECO:0007669"/>
    <property type="project" value="InterPro"/>
</dbReference>
<dbReference type="InterPro" id="IPR006043">
    <property type="entry name" value="NCS2"/>
</dbReference>
<protein>
    <recommendedName>
        <fullName evidence="10">Nucleobase-ascorbate transporter 6</fullName>
    </recommendedName>
</protein>
<comment type="similarity">
    <text evidence="2">Belongs to the nucleobase:cation symporter-2 (NCS2) (TC 2.A.40) family.</text>
</comment>
<dbReference type="Gramene" id="rna-AYBTSS11_LOCUS11629">
    <property type="protein sequence ID" value="CAJ1943927.1"/>
    <property type="gene ID" value="gene-AYBTSS11_LOCUS11629"/>
</dbReference>
<proteinExistence type="inferred from homology"/>
<feature type="transmembrane region" description="Helical" evidence="7">
    <location>
        <begin position="289"/>
        <end position="311"/>
    </location>
</feature>
<feature type="transmembrane region" description="Helical" evidence="7">
    <location>
        <begin position="100"/>
        <end position="119"/>
    </location>
</feature>
<feature type="transmembrane region" description="Helical" evidence="7">
    <location>
        <begin position="45"/>
        <end position="64"/>
    </location>
</feature>
<keyword evidence="3 7" id="KW-0812">Transmembrane</keyword>
<evidence type="ECO:0000313" key="9">
    <source>
        <dbReference type="Proteomes" id="UP001189624"/>
    </source>
</evidence>
<evidence type="ECO:0000256" key="7">
    <source>
        <dbReference type="SAM" id="Phobius"/>
    </source>
</evidence>
<feature type="transmembrane region" description="Helical" evidence="7">
    <location>
        <begin position="427"/>
        <end position="443"/>
    </location>
</feature>
<evidence type="ECO:0000256" key="1">
    <source>
        <dbReference type="ARBA" id="ARBA00004141"/>
    </source>
</evidence>
<gene>
    <name evidence="8" type="ORF">AYBTSS11_LOCUS11629</name>
</gene>
<evidence type="ECO:0000256" key="6">
    <source>
        <dbReference type="SAM" id="MobiDB-lite"/>
    </source>
</evidence>
<feature type="transmembrane region" description="Helical" evidence="7">
    <location>
        <begin position="395"/>
        <end position="415"/>
    </location>
</feature>
<evidence type="ECO:0008006" key="10">
    <source>
        <dbReference type="Google" id="ProtNLM"/>
    </source>
</evidence>
<feature type="region of interest" description="Disordered" evidence="6">
    <location>
        <begin position="1"/>
        <end position="27"/>
    </location>
</feature>
<feature type="transmembrane region" description="Helical" evidence="7">
    <location>
        <begin position="367"/>
        <end position="389"/>
    </location>
</feature>
<feature type="transmembrane region" description="Helical" evidence="7">
    <location>
        <begin position="140"/>
        <end position="158"/>
    </location>
</feature>
<name>A0AA86VXV7_9FABA</name>
<organism evidence="8 9">
    <name type="scientific">Sphenostylis stenocarpa</name>
    <dbReference type="NCBI Taxonomy" id="92480"/>
    <lineage>
        <taxon>Eukaryota</taxon>
        <taxon>Viridiplantae</taxon>
        <taxon>Streptophyta</taxon>
        <taxon>Embryophyta</taxon>
        <taxon>Tracheophyta</taxon>
        <taxon>Spermatophyta</taxon>
        <taxon>Magnoliopsida</taxon>
        <taxon>eudicotyledons</taxon>
        <taxon>Gunneridae</taxon>
        <taxon>Pentapetalae</taxon>
        <taxon>rosids</taxon>
        <taxon>fabids</taxon>
        <taxon>Fabales</taxon>
        <taxon>Fabaceae</taxon>
        <taxon>Papilionoideae</taxon>
        <taxon>50 kb inversion clade</taxon>
        <taxon>NPAAA clade</taxon>
        <taxon>indigoferoid/millettioid clade</taxon>
        <taxon>Phaseoleae</taxon>
        <taxon>Sphenostylis</taxon>
    </lineage>
</organism>
<feature type="transmembrane region" description="Helical" evidence="7">
    <location>
        <begin position="196"/>
        <end position="214"/>
    </location>
</feature>